<keyword evidence="11" id="KW-1185">Reference proteome</keyword>
<evidence type="ECO:0000256" key="5">
    <source>
        <dbReference type="ARBA" id="ARBA00022701"/>
    </source>
</evidence>
<dbReference type="GO" id="GO:1990571">
    <property type="term" value="P:meiotic centromere clustering"/>
    <property type="evidence" value="ECO:0007669"/>
    <property type="project" value="UniProtKB-ARBA"/>
</dbReference>
<dbReference type="Proteomes" id="UP000310158">
    <property type="component" value="Unassembled WGS sequence"/>
</dbReference>
<dbReference type="Pfam" id="PF21041">
    <property type="entry name" value="XMAP215_CLASP_TOG"/>
    <property type="match status" value="3"/>
</dbReference>
<gene>
    <name evidence="10" type="ORF">EW146_g7506</name>
</gene>
<feature type="region of interest" description="Disordered" evidence="8">
    <location>
        <begin position="2699"/>
        <end position="2749"/>
    </location>
</feature>
<feature type="region of interest" description="Disordered" evidence="8">
    <location>
        <begin position="963"/>
        <end position="1004"/>
    </location>
</feature>
<feature type="domain" description="TOG" evidence="9">
    <location>
        <begin position="731"/>
        <end position="965"/>
    </location>
</feature>
<dbReference type="GO" id="GO:1990498">
    <property type="term" value="C:mitotic spindle microtubule"/>
    <property type="evidence" value="ECO:0007669"/>
    <property type="project" value="UniProtKB-ARBA"/>
</dbReference>
<dbReference type="OrthoDB" id="205662at2759"/>
<dbReference type="InterPro" id="IPR045110">
    <property type="entry name" value="XMAP215"/>
</dbReference>
<dbReference type="GO" id="GO:0051301">
    <property type="term" value="P:cell division"/>
    <property type="evidence" value="ECO:0007669"/>
    <property type="project" value="UniProtKB-KW"/>
</dbReference>
<feature type="domain" description="TOG" evidence="9">
    <location>
        <begin position="1604"/>
        <end position="1839"/>
    </location>
</feature>
<dbReference type="InterPro" id="IPR016024">
    <property type="entry name" value="ARM-type_fold"/>
</dbReference>
<evidence type="ECO:0000256" key="1">
    <source>
        <dbReference type="ARBA" id="ARBA00004186"/>
    </source>
</evidence>
<feature type="region of interest" description="Disordered" evidence="8">
    <location>
        <begin position="1838"/>
        <end position="1941"/>
    </location>
</feature>
<comment type="caution">
    <text evidence="10">The sequence shown here is derived from an EMBL/GenBank/DDBJ whole genome shotgun (WGS) entry which is preliminary data.</text>
</comment>
<feature type="compositionally biased region" description="Low complexity" evidence="8">
    <location>
        <begin position="1277"/>
        <end position="1286"/>
    </location>
</feature>
<feature type="compositionally biased region" description="Low complexity" evidence="8">
    <location>
        <begin position="2865"/>
        <end position="2876"/>
    </location>
</feature>
<keyword evidence="6" id="KW-0131">Cell cycle</keyword>
<reference evidence="10 11" key="1">
    <citation type="submission" date="2019-02" db="EMBL/GenBank/DDBJ databases">
        <title>Genome sequencing of the rare red list fungi Bondarzewia mesenterica.</title>
        <authorList>
            <person name="Buettner E."/>
            <person name="Kellner H."/>
        </authorList>
    </citation>
    <scope>NUCLEOTIDE SEQUENCE [LARGE SCALE GENOMIC DNA]</scope>
    <source>
        <strain evidence="10 11">DSM 108281</strain>
    </source>
</reference>
<evidence type="ECO:0000256" key="6">
    <source>
        <dbReference type="ARBA" id="ARBA00022776"/>
    </source>
</evidence>
<sequence>MEEQEPPPTAHTLRPHHVSLLTIIMMVFKHWPRSHFTATFLLHVYRVLMHEVAEIAQPSSYQGFITLLLQGPDANTEGARMLFDSLEPSFSSLDHFTNFFHGISYLFIDTKTDVESDTVDRFLAIFVEDATSASPNFLGSWTGYERIEKDLITYNTVLLKTHADEYEWAQPGSYAEFERGLTIADTNLASENLRRFFEQHFHDGNDSGVRQHALLNLSRMYYVRHEYAASRKFLTEAIDVARTANDKETLQQCQRSFSAFRVLSTNLLTGLPCSLLHRLPMIQAGQKPVLTEIQPGLHPLEVLFDVEKLMRVSSEQPLSAAFEKIAQAVGLYDHWIDVQGHLPEHAEQWSQHAVQSFVWSAAGCDKLAAIEENIVTAFTEAAGDDNNAITVNLNRAYRRARQGKYQSAIAMLLEPDVWRGLNISDFGQWATQIWHILVLRASRRGQDRLYHDFLKPLRPPGPFNPKEYFFVDSGPPASIIRGPLYDVLHMRQADQGAVSVEKLLRALWHAEFQCRFGSYRTGIILLADVGLEFGMTKRCSTQIITGDDLEQRALGCFTFARCTIAAGNRSAESIREALPYLDIAEKDYATLEILRSLADVQYFISVLYHNLGMPTERDRAAERHLITEEERKMGAVVSSETWVSQVWDLATMSIYLIEWWVDESSEDVTRRSQSLAESRRATLGVPFESRCAFVTSCHFVVTLHREARRKFVYDNSYLAFHHTPSPSLLMDGPPPQEEDLSSLPIQDRLSHKNWKARVSAYETLIKTFQLTVSDTDPAFKPYLNDLDLLKKIATDSNAVAQEKGVECLVALVKFAGENAARTREVVVPSLVDKCYGSTRAGTKNQALELTLQYVEVENGGGGVVDNILPGLGAKQPKVVAGAVNALKEIVRQFGTQVTPPTAILKSLPKIFGHSDKTVRAEGTNLTHVLYQYLGAGIEPWLSDLKPVQVKELKEVWEAMEKDGKGKGTLKPERMTRQQARDAEAVEAAGGDGPDEIPTEEDLLPPDPRQFAEEIDIVSKLPSNFHANLTSSKWKERKEALDDLLTLLDATLRIKDVSELGELAKSLATRIQADANINCVMSAAQCMESLAKGMSNAFARHRETVVPPMLERLKERKTSVTDSIGVALDAVFNTTTLGDILGDLQPALHHKNPQVKEGTLKFLTRCLATSTQPIPPAQIKPVSEALAALLEDSFAGARDEAAVAFGTLMKMIGERPLGLVMDGLADVRKVKVKEAFEKATVKARAGAGGPPKTAPPPSAAKVPPKKVSAAIAKKKESPTVSTPSPSVEDVDHPPSPAPPKPKGPPARLLAKKAPAPTAATGASGGSGGAAAPAKKPSPAAAAAASKPAKGAAAPTSGALDTFKYKHTPEDAEILAADLIPANIATDFADANWKTRLAALDEMTTWVEGTVEDLDAEVVVRFLAKKGWSLGQAVWDPGHSCRTMPILRAILKKPAGDALLVFAEKTSLQFVLGQAYEPLGKTKAPKALADAITWIQSALTDFGIAGLSLRNLIEFLKLALKNSNAAVRTSATKTLVTVKLFAGSSIKDLLEDLNPQLLATIQSEFDKVEGQSAPEPTRTSADLVNMAPQGGAAGKAASAIGDPLDDLFPRVEIDGLLKGTTILADAKSEAWKAKKEALETLQAILDQGANKRLKPQMGEIGQVLKARVTDANKAVQMLALDIVSRIATGMGKPFEKQTRFFVLPVATVVSDQKAPIRSAALQTLAAIAIACESMEPLIHGLSTALETNNPVQRANLLNWLVEWFKEHELTPGLDLSGWVAPVVSCLDDRSGDVRKGAQGILPFLIASAGFDRVLHQTNSLKPASKASAVPLINAARTVAPASSSTPALSAPTAVPAKAPAPTKAAPLKAAPPTATIPSSSSATSPPQSPTMPAPTTSKAPTNKLTGIRRKLPQGTIPRPDSRTENQEEAPVSRLPGKAGTGIGFGLRRPGMPVPSMLKTVPVPDAAVSVLSASMPFFGMNLEAKRLRLAKDAAKWINEAGATRKDLADLLQHQMEPHASKDLVSYLFSHDHNAVNDHVSGLTSMCDFYSQLQAGDNPYGLSPDDLKTVGIANCDLTLKYVSIKVHEPQSNLVSKCLDVVDAVLGFMKSIDYQLTEPEALCFIPTLVYKLGDAREPVRVHVQQIFQTLSKVYAYSRVFQILLEYGLKSKVAKTRQLTLDELGSILKRSGLGACEPQKACPTMASTIADKDPNVRKSALSTLSEVFVLVGEKIWSLVGPLSPKDKTQLEERLRRVAGPSSPDKQCNLTPAPPSHVARLASGIARPGSPSTVSSRTGAIPRPASPSIGASSRLSRPTSPAASRSMSPAPSQIGRTGPSSPSSRGKSLLPSRLGPARSRTNTIRSHLPTPASAVEASEAEDPKSPSAYKKSSTLSGPHIESWRSGEPPEEPDMAPTPSNDITLTISSILSTDSERSVDALKKIQKVLQLGPDAGPASSSYRDLAEHTEGLIETVTLQIGHAFDRPESNIRLAKHLIQTLNAFCDNPLLAESLTVDNLTPLLEELATRLLQTDDSLDNEVKNLSRFINMIMLRLFSTGRRITVFRALFALLLQIVKPFPTRGTSADSQDAKVAELVLKCIWKLARNIPQDLVESKLDPVELLPAVEHFLQSVPPNEWRARATNRVPCGDMPLRTVKVIIQHVVAHFGDDVYDILSSSFDDPSATIVYPYVYRILNSSTARQEAGMPVRHNGLKGSRSAQTFSPPESRAESPLETASSAASGDIHPSSPSHRTSRSVTSINNLVSPPVEEPDPDAQLLQIIGHISSETTGAMHKEGITELHHFLKAYPHKRSKVEKMLEATGPAFRKYISRALASRAAEDEERDVAVADTLSKLESKRQDALPMSPRADSRSPRSPASRASGSDLGTSQDKQDKLSRLHDIFQYRTSTVSNVSSHGRATPLMPSARTEHS</sequence>
<dbReference type="InterPro" id="IPR024395">
    <property type="entry name" value="CLASP_N_dom"/>
</dbReference>
<feature type="domain" description="TOG" evidence="9">
    <location>
        <begin position="1362"/>
        <end position="1572"/>
    </location>
</feature>
<keyword evidence="5" id="KW-0493">Microtubule</keyword>
<evidence type="ECO:0000256" key="7">
    <source>
        <dbReference type="ARBA" id="ARBA00023212"/>
    </source>
</evidence>
<evidence type="ECO:0000313" key="10">
    <source>
        <dbReference type="EMBL" id="THH12641.1"/>
    </source>
</evidence>
<feature type="compositionally biased region" description="Low complexity" evidence="8">
    <location>
        <begin position="1258"/>
        <end position="1270"/>
    </location>
</feature>
<feature type="compositionally biased region" description="Low complexity" evidence="8">
    <location>
        <begin position="1328"/>
        <end position="1354"/>
    </location>
</feature>
<evidence type="ECO:0000256" key="8">
    <source>
        <dbReference type="SAM" id="MobiDB-lite"/>
    </source>
</evidence>
<feature type="region of interest" description="Disordered" evidence="8">
    <location>
        <begin position="2249"/>
        <end position="2414"/>
    </location>
</feature>
<keyword evidence="3" id="KW-0963">Cytoplasm</keyword>
<keyword evidence="6" id="KW-0498">Mitosis</keyword>
<dbReference type="GO" id="GO:0044732">
    <property type="term" value="C:mitotic spindle pole body"/>
    <property type="evidence" value="ECO:0007669"/>
    <property type="project" value="UniProtKB-ARBA"/>
</dbReference>
<feature type="compositionally biased region" description="Acidic residues" evidence="8">
    <location>
        <begin position="992"/>
        <end position="1003"/>
    </location>
</feature>
<feature type="region of interest" description="Disordered" evidence="8">
    <location>
        <begin position="1242"/>
        <end position="1354"/>
    </location>
</feature>
<dbReference type="InterPro" id="IPR026000">
    <property type="entry name" value="Apc5_dom"/>
</dbReference>
<feature type="region of interest" description="Disordered" evidence="8">
    <location>
        <begin position="2842"/>
        <end position="2922"/>
    </location>
</feature>
<dbReference type="InterPro" id="IPR048491">
    <property type="entry name" value="XMAP215_CLASP_TOG"/>
</dbReference>
<feature type="compositionally biased region" description="Basic and acidic residues" evidence="8">
    <location>
        <begin position="963"/>
        <end position="983"/>
    </location>
</feature>
<dbReference type="GO" id="GO:0005881">
    <property type="term" value="C:cytoplasmic microtubule"/>
    <property type="evidence" value="ECO:0007669"/>
    <property type="project" value="UniProtKB-ARBA"/>
</dbReference>
<feature type="domain" description="TOG" evidence="9">
    <location>
        <begin position="1009"/>
        <end position="1244"/>
    </location>
</feature>
<feature type="domain" description="TOG" evidence="9">
    <location>
        <begin position="2006"/>
        <end position="2257"/>
    </location>
</feature>
<dbReference type="Pfam" id="PF12348">
    <property type="entry name" value="CLASP_N"/>
    <property type="match status" value="1"/>
</dbReference>
<feature type="compositionally biased region" description="Low complexity" evidence="8">
    <location>
        <begin position="1304"/>
        <end position="1320"/>
    </location>
</feature>
<dbReference type="Pfam" id="PF12862">
    <property type="entry name" value="ANAPC5"/>
    <property type="match status" value="1"/>
</dbReference>
<dbReference type="SMART" id="SM01349">
    <property type="entry name" value="TOG"/>
    <property type="match status" value="5"/>
</dbReference>
<keyword evidence="4" id="KW-0132">Cell division</keyword>
<dbReference type="PANTHER" id="PTHR12609">
    <property type="entry name" value="MICROTUBULE ASSOCIATED PROTEIN XMAP215"/>
    <property type="match status" value="1"/>
</dbReference>
<proteinExistence type="inferred from homology"/>
<comment type="similarity">
    <text evidence="2">Belongs to the CLASP family.</text>
</comment>
<dbReference type="GO" id="GO:0099070">
    <property type="term" value="C:static microtubule bundle"/>
    <property type="evidence" value="ECO:0007669"/>
    <property type="project" value="UniProtKB-ARBA"/>
</dbReference>
<evidence type="ECO:0000259" key="9">
    <source>
        <dbReference type="SMART" id="SM01349"/>
    </source>
</evidence>
<dbReference type="GO" id="GO:0000022">
    <property type="term" value="P:mitotic spindle elongation"/>
    <property type="evidence" value="ECO:0007669"/>
    <property type="project" value="UniProtKB-ARBA"/>
</dbReference>
<dbReference type="GO" id="GO:0051010">
    <property type="term" value="F:microtubule plus-end binding"/>
    <property type="evidence" value="ECO:0007669"/>
    <property type="project" value="InterPro"/>
</dbReference>
<keyword evidence="7" id="KW-0206">Cytoskeleton</keyword>
<feature type="compositionally biased region" description="Basic and acidic residues" evidence="8">
    <location>
        <begin position="2882"/>
        <end position="2894"/>
    </location>
</feature>
<evidence type="ECO:0000256" key="3">
    <source>
        <dbReference type="ARBA" id="ARBA00022490"/>
    </source>
</evidence>
<accession>A0A4S4LMG9</accession>
<dbReference type="GO" id="GO:0030951">
    <property type="term" value="P:establishment or maintenance of microtubule cytoskeleton polarity"/>
    <property type="evidence" value="ECO:0007669"/>
    <property type="project" value="InterPro"/>
</dbReference>
<feature type="compositionally biased region" description="Pro residues" evidence="8">
    <location>
        <begin position="1292"/>
        <end position="1303"/>
    </location>
</feature>
<comment type="subcellular location">
    <subcellularLocation>
        <location evidence="1">Cytoplasm</location>
        <location evidence="1">Cytoskeleton</location>
        <location evidence="1">Spindle</location>
    </subcellularLocation>
</comment>
<dbReference type="FunFam" id="1.25.10.10:FF:000019">
    <property type="entry name" value="Cytoskeleton-associated protein 5"/>
    <property type="match status" value="1"/>
</dbReference>
<evidence type="ECO:0000313" key="11">
    <source>
        <dbReference type="Proteomes" id="UP000310158"/>
    </source>
</evidence>
<feature type="compositionally biased region" description="Low complexity" evidence="8">
    <location>
        <begin position="2737"/>
        <end position="2749"/>
    </location>
</feature>
<dbReference type="GO" id="GO:0061863">
    <property type="term" value="F:microtubule plus end polymerase"/>
    <property type="evidence" value="ECO:0007669"/>
    <property type="project" value="InterPro"/>
</dbReference>
<evidence type="ECO:0000256" key="2">
    <source>
        <dbReference type="ARBA" id="ARBA00009549"/>
    </source>
</evidence>
<dbReference type="SUPFAM" id="SSF48371">
    <property type="entry name" value="ARM repeat"/>
    <property type="match status" value="1"/>
</dbReference>
<dbReference type="GO" id="GO:0051315">
    <property type="term" value="P:attachment of mitotic spindle microtubules to kinetochore"/>
    <property type="evidence" value="ECO:0007669"/>
    <property type="project" value="UniProtKB-ARBA"/>
</dbReference>
<feature type="compositionally biased region" description="Low complexity" evidence="8">
    <location>
        <begin position="2304"/>
        <end position="2347"/>
    </location>
</feature>
<feature type="compositionally biased region" description="Polar residues" evidence="8">
    <location>
        <begin position="2896"/>
        <end position="2908"/>
    </location>
</feature>
<name>A0A4S4LMG9_9AGAM</name>
<dbReference type="InterPro" id="IPR034085">
    <property type="entry name" value="TOG"/>
</dbReference>
<dbReference type="FunFam" id="1.25.10.10:FF:000063">
    <property type="entry name" value="Putative cytoskeleton-associated protein 5"/>
    <property type="match status" value="1"/>
</dbReference>
<feature type="compositionally biased region" description="Low complexity" evidence="8">
    <location>
        <begin position="1838"/>
        <end position="1883"/>
    </location>
</feature>
<dbReference type="GO" id="GO:0046785">
    <property type="term" value="P:microtubule polymerization"/>
    <property type="evidence" value="ECO:0007669"/>
    <property type="project" value="InterPro"/>
</dbReference>
<dbReference type="EMBL" id="SGPL01000437">
    <property type="protein sequence ID" value="THH12641.1"/>
    <property type="molecule type" value="Genomic_DNA"/>
</dbReference>
<dbReference type="InterPro" id="IPR011989">
    <property type="entry name" value="ARM-like"/>
</dbReference>
<organism evidence="10 11">
    <name type="scientific">Bondarzewia mesenterica</name>
    <dbReference type="NCBI Taxonomy" id="1095465"/>
    <lineage>
        <taxon>Eukaryota</taxon>
        <taxon>Fungi</taxon>
        <taxon>Dikarya</taxon>
        <taxon>Basidiomycota</taxon>
        <taxon>Agaricomycotina</taxon>
        <taxon>Agaricomycetes</taxon>
        <taxon>Russulales</taxon>
        <taxon>Bondarzewiaceae</taxon>
        <taxon>Bondarzewia</taxon>
    </lineage>
</organism>
<evidence type="ECO:0000256" key="4">
    <source>
        <dbReference type="ARBA" id="ARBA00022618"/>
    </source>
</evidence>
<dbReference type="Gene3D" id="1.25.10.10">
    <property type="entry name" value="Leucine-rich Repeat Variant"/>
    <property type="match status" value="6"/>
</dbReference>
<protein>
    <recommendedName>
        <fullName evidence="9">TOG domain-containing protein</fullName>
    </recommendedName>
</protein>